<dbReference type="Pfam" id="PF00335">
    <property type="entry name" value="Tetraspanin"/>
    <property type="match status" value="1"/>
</dbReference>
<keyword evidence="2 5" id="KW-0812">Transmembrane</keyword>
<proteinExistence type="predicted"/>
<dbReference type="PANTHER" id="PTHR19282">
    <property type="entry name" value="TETRASPANIN"/>
    <property type="match status" value="1"/>
</dbReference>
<feature type="transmembrane region" description="Helical" evidence="5">
    <location>
        <begin position="52"/>
        <end position="76"/>
    </location>
</feature>
<dbReference type="PANTHER" id="PTHR19282:SF431">
    <property type="entry name" value="TETRASPANIN 26A, ISOFORM B-RELATED"/>
    <property type="match status" value="1"/>
</dbReference>
<evidence type="ECO:0000256" key="1">
    <source>
        <dbReference type="ARBA" id="ARBA00004141"/>
    </source>
</evidence>
<evidence type="ECO:0000256" key="3">
    <source>
        <dbReference type="ARBA" id="ARBA00022989"/>
    </source>
</evidence>
<feature type="transmembrane region" description="Helical" evidence="5">
    <location>
        <begin position="137"/>
        <end position="156"/>
    </location>
</feature>
<dbReference type="Gene3D" id="1.10.1450.10">
    <property type="entry name" value="Tetraspanin"/>
    <property type="match status" value="1"/>
</dbReference>
<keyword evidence="4 5" id="KW-0472">Membrane</keyword>
<protein>
    <recommendedName>
        <fullName evidence="8">Tetraspanin</fullName>
    </recommendedName>
</protein>
<sequence length="575" mass="65089">MTVSRYHRSSAQQTTLTDTNCCSDGTQQRQDIRDKIISTTTEEHASFRVRGVIVGVNLAIVLLALVAFWCAAFSYALRPSQLKLLLHNLMSKSPSFTLLIHLDAFTIALSVALGTVSACGMVGALRENVAVLEVYQRLLAILIMICSLLALATVMAPHSVRNHLKESAYVEFIQGYRHSDHFQYLIDALQASLRCCGFSSDTFRDWEKNEYFRCATDNPSNERCSVPNSCCRSRVLGVNGSEPVVVSRFCGRGVLLMEEQEAWRYVYTRSCADAVLTYVMDNLVTFVGVAMLFNIFLLTMLDPHEYYRYVLISHPHRKIRHHIYATKSKLTSTSENVAPNPHHKIGNHIHIRKSDKIGCVSTLGNRTSQPHQEIGHHIHIRKPDITTTSENHIHITKSNITSTSQNRTSHPHHKIGHHIHITKLDITSTSGNRTSHPHQEIGPHIHIRKSDITYTTGNQTSHPHQEIRHHIHIRKSDISTTSGNRTSHPHHKIRHHIHITKSDITSTSQIGTSHSHHKIRHHIHITKSDTTSASQNRASHPHHKIGPHIHITKSVIIPTSQNRLQITWRLSTKHR</sequence>
<comment type="caution">
    <text evidence="6">The sequence shown here is derived from an EMBL/GenBank/DDBJ whole genome shotgun (WGS) entry which is preliminary data.</text>
</comment>
<evidence type="ECO:0000256" key="4">
    <source>
        <dbReference type="ARBA" id="ARBA00023136"/>
    </source>
</evidence>
<dbReference type="AlphaFoldDB" id="A0AAQ4F8Z7"/>
<dbReference type="Proteomes" id="UP001321473">
    <property type="component" value="Unassembled WGS sequence"/>
</dbReference>
<name>A0AAQ4F8Z7_AMBAM</name>
<evidence type="ECO:0008006" key="8">
    <source>
        <dbReference type="Google" id="ProtNLM"/>
    </source>
</evidence>
<organism evidence="6 7">
    <name type="scientific">Amblyomma americanum</name>
    <name type="common">Lone star tick</name>
    <dbReference type="NCBI Taxonomy" id="6943"/>
    <lineage>
        <taxon>Eukaryota</taxon>
        <taxon>Metazoa</taxon>
        <taxon>Ecdysozoa</taxon>
        <taxon>Arthropoda</taxon>
        <taxon>Chelicerata</taxon>
        <taxon>Arachnida</taxon>
        <taxon>Acari</taxon>
        <taxon>Parasitiformes</taxon>
        <taxon>Ixodida</taxon>
        <taxon>Ixodoidea</taxon>
        <taxon>Ixodidae</taxon>
        <taxon>Amblyomminae</taxon>
        <taxon>Amblyomma</taxon>
    </lineage>
</organism>
<gene>
    <name evidence="6" type="ORF">V5799_015459</name>
</gene>
<dbReference type="GO" id="GO:0005886">
    <property type="term" value="C:plasma membrane"/>
    <property type="evidence" value="ECO:0007669"/>
    <property type="project" value="TreeGrafter"/>
</dbReference>
<accession>A0AAQ4F8Z7</accession>
<feature type="transmembrane region" description="Helical" evidence="5">
    <location>
        <begin position="96"/>
        <end position="125"/>
    </location>
</feature>
<evidence type="ECO:0000313" key="7">
    <source>
        <dbReference type="Proteomes" id="UP001321473"/>
    </source>
</evidence>
<evidence type="ECO:0000313" key="6">
    <source>
        <dbReference type="EMBL" id="KAK8783195.1"/>
    </source>
</evidence>
<dbReference type="EMBL" id="JARKHS020005814">
    <property type="protein sequence ID" value="KAK8783195.1"/>
    <property type="molecule type" value="Genomic_DNA"/>
</dbReference>
<evidence type="ECO:0000256" key="5">
    <source>
        <dbReference type="SAM" id="Phobius"/>
    </source>
</evidence>
<dbReference type="InterPro" id="IPR018499">
    <property type="entry name" value="Tetraspanin/Peripherin"/>
</dbReference>
<reference evidence="6 7" key="1">
    <citation type="journal article" date="2023" name="Arcadia Sci">
        <title>De novo assembly of a long-read Amblyomma americanum tick genome.</title>
        <authorList>
            <person name="Chou S."/>
            <person name="Poskanzer K.E."/>
            <person name="Rollins M."/>
            <person name="Thuy-Boun P.S."/>
        </authorList>
    </citation>
    <scope>NUCLEOTIDE SEQUENCE [LARGE SCALE GENOMIC DNA]</scope>
    <source>
        <strain evidence="6">F_SG_1</strain>
        <tissue evidence="6">Salivary glands</tissue>
    </source>
</reference>
<dbReference type="SUPFAM" id="SSF48652">
    <property type="entry name" value="Tetraspanin"/>
    <property type="match status" value="1"/>
</dbReference>
<keyword evidence="3 5" id="KW-1133">Transmembrane helix</keyword>
<feature type="transmembrane region" description="Helical" evidence="5">
    <location>
        <begin position="283"/>
        <end position="301"/>
    </location>
</feature>
<comment type="subcellular location">
    <subcellularLocation>
        <location evidence="1">Membrane</location>
        <topology evidence="1">Multi-pass membrane protein</topology>
    </subcellularLocation>
</comment>
<evidence type="ECO:0000256" key="2">
    <source>
        <dbReference type="ARBA" id="ARBA00022692"/>
    </source>
</evidence>
<keyword evidence="7" id="KW-1185">Reference proteome</keyword>
<dbReference type="InterPro" id="IPR008952">
    <property type="entry name" value="Tetraspanin_EC2_sf"/>
</dbReference>